<dbReference type="EMBL" id="GBHO01027933">
    <property type="protein sequence ID" value="JAG15671.1"/>
    <property type="molecule type" value="Transcribed_RNA"/>
</dbReference>
<proteinExistence type="predicted"/>
<name>A0A0A9X7R9_LYGHE</name>
<dbReference type="AlphaFoldDB" id="A0A0A9X7R9"/>
<accession>A0A0A9X7R9</accession>
<evidence type="ECO:0000313" key="1">
    <source>
        <dbReference type="EMBL" id="JAG15671.1"/>
    </source>
</evidence>
<reference evidence="1" key="2">
    <citation type="submission" date="2014-07" db="EMBL/GenBank/DDBJ databases">
        <authorList>
            <person name="Hull J."/>
        </authorList>
    </citation>
    <scope>NUCLEOTIDE SEQUENCE</scope>
</reference>
<protein>
    <submittedName>
        <fullName evidence="1">Zinc finger CCCH domain-containing protein 7A</fullName>
    </submittedName>
</protein>
<evidence type="ECO:0000313" key="2">
    <source>
        <dbReference type="EMBL" id="JAG59658.1"/>
    </source>
</evidence>
<gene>
    <name evidence="1" type="primary">ZC3H7A</name>
    <name evidence="1" type="ORF">CM83_99929</name>
</gene>
<reference evidence="2" key="3">
    <citation type="submission" date="2014-09" db="EMBL/GenBank/DDBJ databases">
        <authorList>
            <person name="Magalhaes I.L.F."/>
            <person name="Oliveira U."/>
            <person name="Santos F.R."/>
            <person name="Vidigal T.H.D.A."/>
            <person name="Brescovit A.D."/>
            <person name="Santos A.J."/>
        </authorList>
    </citation>
    <scope>NUCLEOTIDE SEQUENCE</scope>
</reference>
<reference evidence="1" key="1">
    <citation type="journal article" date="2014" name="PLoS ONE">
        <title>Transcriptome-Based Identification of ABC Transporters in the Western Tarnished Plant Bug Lygus hesperus.</title>
        <authorList>
            <person name="Hull J.J."/>
            <person name="Chaney K."/>
            <person name="Geib S.M."/>
            <person name="Fabrick J.A."/>
            <person name="Brent C.S."/>
            <person name="Walsh D."/>
            <person name="Lavine L.C."/>
        </authorList>
    </citation>
    <scope>NUCLEOTIDE SEQUENCE</scope>
</reference>
<organism evidence="1">
    <name type="scientific">Lygus hesperus</name>
    <name type="common">Western plant bug</name>
    <dbReference type="NCBI Taxonomy" id="30085"/>
    <lineage>
        <taxon>Eukaryota</taxon>
        <taxon>Metazoa</taxon>
        <taxon>Ecdysozoa</taxon>
        <taxon>Arthropoda</taxon>
        <taxon>Hexapoda</taxon>
        <taxon>Insecta</taxon>
        <taxon>Pterygota</taxon>
        <taxon>Neoptera</taxon>
        <taxon>Paraneoptera</taxon>
        <taxon>Hemiptera</taxon>
        <taxon>Heteroptera</taxon>
        <taxon>Panheteroptera</taxon>
        <taxon>Cimicomorpha</taxon>
        <taxon>Miridae</taxon>
        <taxon>Mirini</taxon>
        <taxon>Lygus</taxon>
    </lineage>
</organism>
<dbReference type="EMBL" id="GBRD01006163">
    <property type="protein sequence ID" value="JAG59658.1"/>
    <property type="molecule type" value="Transcribed_RNA"/>
</dbReference>
<sequence>MFETDDLDEMDIAQTFLSVGRNEVGDDVTSNPPITTSLSSDFCQYVAVQEIPRFGIHCYFATSTEGIDKWNLPPGRRVLDADIANPLAWERCMAKISACIGPINKH</sequence>